<dbReference type="AlphaFoldDB" id="A0A0E9WB69"/>
<organism evidence="2">
    <name type="scientific">Anguilla anguilla</name>
    <name type="common">European freshwater eel</name>
    <name type="synonym">Muraena anguilla</name>
    <dbReference type="NCBI Taxonomy" id="7936"/>
    <lineage>
        <taxon>Eukaryota</taxon>
        <taxon>Metazoa</taxon>
        <taxon>Chordata</taxon>
        <taxon>Craniata</taxon>
        <taxon>Vertebrata</taxon>
        <taxon>Euteleostomi</taxon>
        <taxon>Actinopterygii</taxon>
        <taxon>Neopterygii</taxon>
        <taxon>Teleostei</taxon>
        <taxon>Anguilliformes</taxon>
        <taxon>Anguillidae</taxon>
        <taxon>Anguilla</taxon>
    </lineage>
</organism>
<name>A0A0E9WB69_ANGAN</name>
<keyword evidence="1" id="KW-1133">Transmembrane helix</keyword>
<dbReference type="EMBL" id="GBXM01020970">
    <property type="protein sequence ID" value="JAH87607.1"/>
    <property type="molecule type" value="Transcribed_RNA"/>
</dbReference>
<reference evidence="2" key="1">
    <citation type="submission" date="2014-11" db="EMBL/GenBank/DDBJ databases">
        <authorList>
            <person name="Amaro Gonzalez C."/>
        </authorList>
    </citation>
    <scope>NUCLEOTIDE SEQUENCE</scope>
</reference>
<evidence type="ECO:0000256" key="1">
    <source>
        <dbReference type="SAM" id="Phobius"/>
    </source>
</evidence>
<keyword evidence="1" id="KW-0472">Membrane</keyword>
<accession>A0A0E9WB69</accession>
<proteinExistence type="predicted"/>
<sequence>MFQCFFLVNQIRELIKLFLSISMVRYQGCILFLIFHLEHKGHAYFLVK</sequence>
<keyword evidence="1" id="KW-0812">Transmembrane</keyword>
<evidence type="ECO:0000313" key="2">
    <source>
        <dbReference type="EMBL" id="JAH87607.1"/>
    </source>
</evidence>
<reference evidence="2" key="2">
    <citation type="journal article" date="2015" name="Fish Shellfish Immunol.">
        <title>Early steps in the European eel (Anguilla anguilla)-Vibrio vulnificus interaction in the gills: Role of the RtxA13 toxin.</title>
        <authorList>
            <person name="Callol A."/>
            <person name="Pajuelo D."/>
            <person name="Ebbesson L."/>
            <person name="Teles M."/>
            <person name="MacKenzie S."/>
            <person name="Amaro C."/>
        </authorList>
    </citation>
    <scope>NUCLEOTIDE SEQUENCE</scope>
</reference>
<protein>
    <submittedName>
        <fullName evidence="2">Uncharacterized protein</fullName>
    </submittedName>
</protein>
<feature type="transmembrane region" description="Helical" evidence="1">
    <location>
        <begin position="15"/>
        <end position="35"/>
    </location>
</feature>